<organism evidence="2 3">
    <name type="scientific">Desulfitobacterium dehalogenans (strain ATCC 51507 / DSM 9161 / JW/IU-DC1)</name>
    <dbReference type="NCBI Taxonomy" id="756499"/>
    <lineage>
        <taxon>Bacteria</taxon>
        <taxon>Bacillati</taxon>
        <taxon>Bacillota</taxon>
        <taxon>Clostridia</taxon>
        <taxon>Eubacteriales</taxon>
        <taxon>Desulfitobacteriaceae</taxon>
        <taxon>Desulfitobacterium</taxon>
    </lineage>
</organism>
<dbReference type="eggNOG" id="ENOG5033RYY">
    <property type="taxonomic scope" value="Bacteria"/>
</dbReference>
<dbReference type="RefSeq" id="WP_014794944.1">
    <property type="nucleotide sequence ID" value="NC_018017.1"/>
</dbReference>
<name>I4ABX9_DESDJ</name>
<accession>I4ABX9</accession>
<feature type="domain" description="CobQ/CobB/MinD/ParA nucleotide binding" evidence="1">
    <location>
        <begin position="138"/>
        <end position="345"/>
    </location>
</feature>
<dbReference type="PANTHER" id="PTHR13696:SF52">
    <property type="entry name" value="PARA FAMILY PROTEIN CT_582"/>
    <property type="match status" value="1"/>
</dbReference>
<dbReference type="InterPro" id="IPR050678">
    <property type="entry name" value="DNA_Partitioning_ATPase"/>
</dbReference>
<dbReference type="SUPFAM" id="SSF52540">
    <property type="entry name" value="P-loop containing nucleoside triphosphate hydrolases"/>
    <property type="match status" value="1"/>
</dbReference>
<dbReference type="EMBL" id="CP003348">
    <property type="protein sequence ID" value="AFM01464.1"/>
    <property type="molecule type" value="Genomic_DNA"/>
</dbReference>
<dbReference type="InterPro" id="IPR002586">
    <property type="entry name" value="CobQ/CobB/MinD/ParA_Nub-bd_dom"/>
</dbReference>
<dbReference type="Pfam" id="PF01656">
    <property type="entry name" value="CbiA"/>
    <property type="match status" value="1"/>
</dbReference>
<dbReference type="HOGENOM" id="CLU_677434_0_0_9"/>
<dbReference type="KEGG" id="ddh:Desde_3173"/>
<proteinExistence type="predicted"/>
<protein>
    <submittedName>
        <fullName evidence="2">ATPase involved in chromosome partitioning</fullName>
    </submittedName>
</protein>
<gene>
    <name evidence="2" type="ordered locus">Desde_3173</name>
</gene>
<dbReference type="STRING" id="756499.Desde_3173"/>
<evidence type="ECO:0000313" key="2">
    <source>
        <dbReference type="EMBL" id="AFM01464.1"/>
    </source>
</evidence>
<dbReference type="Gene3D" id="3.40.50.300">
    <property type="entry name" value="P-loop containing nucleotide triphosphate hydrolases"/>
    <property type="match status" value="1"/>
</dbReference>
<dbReference type="OrthoDB" id="1806477at2"/>
<dbReference type="Proteomes" id="UP000006053">
    <property type="component" value="Chromosome"/>
</dbReference>
<dbReference type="InterPro" id="IPR027417">
    <property type="entry name" value="P-loop_NTPase"/>
</dbReference>
<dbReference type="AlphaFoldDB" id="I4ABX9"/>
<sequence>MKTVIVIIPDKNIGTRLCEYLNEKYGVTAKLQLDLHGVEEVQADAFIIYRKCVDDMRFLDGIEGEIALLYGKASIPSSDKALTYQKLTGNLPECVDGFLEPLLQDNCGDLNEELNWDWDESEAKHKRSNKFTPVRSVALFSPGGGVGKTTAAVHLAKLAEQARINVGLIETDEDKGGVLRYLGKSPAQEGLDSLEKAVWDDEVFFSENIKRIVQKVGRIQVVPMVSTFNGLSCNMQNVSSLFTWANSQFDLTLYDLPPRLRDVMTFSVLQAVDQVVLVAEPTDILMDALQKHLKLCQEVEQFSNLPKKYRLLVNKVPEKNGLSPEEMADALGLPLLGSISADVEHYDRMINRAKFEIPSDSSWRKVFFNMDLGGDASAINLIEGTKGDGPGGKAKKKRKGFLSFFFC</sequence>
<keyword evidence="3" id="KW-1185">Reference proteome</keyword>
<evidence type="ECO:0000259" key="1">
    <source>
        <dbReference type="Pfam" id="PF01656"/>
    </source>
</evidence>
<reference evidence="2 3" key="2">
    <citation type="journal article" date="2015" name="J. Bacteriol.">
        <title>Genomic, proteomic, and biochemical analysis of the organohalide respiratory pathway in Desulfitobacterium dehalogenans.</title>
        <authorList>
            <person name="Kruse T."/>
            <person name="van de Pas B.A."/>
            <person name="Atteia A."/>
            <person name="Krab K."/>
            <person name="Hagen W.R."/>
            <person name="Goodwin L."/>
            <person name="Chain P."/>
            <person name="Boeren S."/>
            <person name="Maphosa F."/>
            <person name="Schraa G."/>
            <person name="de Vos W.M."/>
            <person name="van der Oost J."/>
            <person name="Smidt H."/>
            <person name="Stams A.J."/>
        </authorList>
    </citation>
    <scope>NUCLEOTIDE SEQUENCE [LARGE SCALE GENOMIC DNA]</scope>
    <source>
        <strain evidence="3">ATCC 51507 / DSM 9161 / JW/IU-DC1</strain>
    </source>
</reference>
<dbReference type="PANTHER" id="PTHR13696">
    <property type="entry name" value="P-LOOP CONTAINING NUCLEOSIDE TRIPHOSPHATE HYDROLASE"/>
    <property type="match status" value="1"/>
</dbReference>
<evidence type="ECO:0000313" key="3">
    <source>
        <dbReference type="Proteomes" id="UP000006053"/>
    </source>
</evidence>
<reference evidence="3" key="1">
    <citation type="submission" date="2012-06" db="EMBL/GenBank/DDBJ databases">
        <title>Complete sequence of Desulfitobacterium dehalogenans ATCC 51507.</title>
        <authorList>
            <person name="Lucas S."/>
            <person name="Han J."/>
            <person name="Lapidus A."/>
            <person name="Cheng J.-F."/>
            <person name="Goodwin L."/>
            <person name="Pitluck S."/>
            <person name="Peters L."/>
            <person name="Ovchinnikova G."/>
            <person name="Teshima H."/>
            <person name="Detter J.C."/>
            <person name="Han C."/>
            <person name="Tapia R."/>
            <person name="Land M."/>
            <person name="Hauser L."/>
            <person name="Kyrpides N."/>
            <person name="Ivanova N."/>
            <person name="Pagani I."/>
            <person name="Kruse T."/>
            <person name="de Vos W.M."/>
            <person name="Smidt H."/>
            <person name="Woyke T."/>
        </authorList>
    </citation>
    <scope>NUCLEOTIDE SEQUENCE [LARGE SCALE GENOMIC DNA]</scope>
    <source>
        <strain evidence="3">ATCC 51507 / DSM 9161 / JW/IU-DC1</strain>
    </source>
</reference>